<protein>
    <submittedName>
        <fullName evidence="5">Disease resistance protein</fullName>
    </submittedName>
</protein>
<dbReference type="EMBL" id="ASHM01059645">
    <property type="protein sequence ID" value="PNX89391.1"/>
    <property type="molecule type" value="Genomic_DNA"/>
</dbReference>
<dbReference type="GO" id="GO:0000166">
    <property type="term" value="F:nucleotide binding"/>
    <property type="evidence" value="ECO:0007669"/>
    <property type="project" value="UniProtKB-KW"/>
</dbReference>
<proteinExistence type="predicted"/>
<sequence length="79" mass="8661">MAVAAAVGEAFLSGFIEVVLDRLASPEVVDLIRGKKVDVNLVQRLKTTLYAVEAVLNDAEKKQFEDSAVNKWLDDLKDA</sequence>
<evidence type="ECO:0000256" key="3">
    <source>
        <dbReference type="ARBA" id="ARBA00022821"/>
    </source>
</evidence>
<evidence type="ECO:0000313" key="6">
    <source>
        <dbReference type="Proteomes" id="UP000236291"/>
    </source>
</evidence>
<dbReference type="GO" id="GO:0006952">
    <property type="term" value="P:defense response"/>
    <property type="evidence" value="ECO:0007669"/>
    <property type="project" value="UniProtKB-KW"/>
</dbReference>
<keyword evidence="1" id="KW-0677">Repeat</keyword>
<feature type="non-terminal residue" evidence="5">
    <location>
        <position position="79"/>
    </location>
</feature>
<reference evidence="5 6" key="1">
    <citation type="journal article" date="2014" name="Am. J. Bot.">
        <title>Genome assembly and annotation for red clover (Trifolium pratense; Fabaceae).</title>
        <authorList>
            <person name="Istvanek J."/>
            <person name="Jaros M."/>
            <person name="Krenek A."/>
            <person name="Repkova J."/>
        </authorList>
    </citation>
    <scope>NUCLEOTIDE SEQUENCE [LARGE SCALE GENOMIC DNA]</scope>
    <source>
        <strain evidence="6">cv. Tatra</strain>
        <tissue evidence="5">Young leaves</tissue>
    </source>
</reference>
<keyword evidence="3" id="KW-0611">Plant defense</keyword>
<evidence type="ECO:0000259" key="4">
    <source>
        <dbReference type="Pfam" id="PF18052"/>
    </source>
</evidence>
<name>A0A2K3MF35_TRIPR</name>
<dbReference type="InterPro" id="IPR041118">
    <property type="entry name" value="Rx_N"/>
</dbReference>
<evidence type="ECO:0000313" key="5">
    <source>
        <dbReference type="EMBL" id="PNX89391.1"/>
    </source>
</evidence>
<dbReference type="Pfam" id="PF18052">
    <property type="entry name" value="Rx_N"/>
    <property type="match status" value="1"/>
</dbReference>
<dbReference type="STRING" id="57577.A0A2K3MF35"/>
<organism evidence="5 6">
    <name type="scientific">Trifolium pratense</name>
    <name type="common">Red clover</name>
    <dbReference type="NCBI Taxonomy" id="57577"/>
    <lineage>
        <taxon>Eukaryota</taxon>
        <taxon>Viridiplantae</taxon>
        <taxon>Streptophyta</taxon>
        <taxon>Embryophyta</taxon>
        <taxon>Tracheophyta</taxon>
        <taxon>Spermatophyta</taxon>
        <taxon>Magnoliopsida</taxon>
        <taxon>eudicotyledons</taxon>
        <taxon>Gunneridae</taxon>
        <taxon>Pentapetalae</taxon>
        <taxon>rosids</taxon>
        <taxon>fabids</taxon>
        <taxon>Fabales</taxon>
        <taxon>Fabaceae</taxon>
        <taxon>Papilionoideae</taxon>
        <taxon>50 kb inversion clade</taxon>
        <taxon>NPAAA clade</taxon>
        <taxon>Hologalegina</taxon>
        <taxon>IRL clade</taxon>
        <taxon>Trifolieae</taxon>
        <taxon>Trifolium</taxon>
    </lineage>
</organism>
<gene>
    <name evidence="5" type="ORF">L195_g045510</name>
</gene>
<dbReference type="Proteomes" id="UP000236291">
    <property type="component" value="Unassembled WGS sequence"/>
</dbReference>
<dbReference type="AlphaFoldDB" id="A0A2K3MF35"/>
<accession>A0A2K3MF35</accession>
<evidence type="ECO:0000256" key="2">
    <source>
        <dbReference type="ARBA" id="ARBA00022741"/>
    </source>
</evidence>
<evidence type="ECO:0000256" key="1">
    <source>
        <dbReference type="ARBA" id="ARBA00022737"/>
    </source>
</evidence>
<feature type="domain" description="Disease resistance N-terminal" evidence="4">
    <location>
        <begin position="12"/>
        <end position="79"/>
    </location>
</feature>
<comment type="caution">
    <text evidence="5">The sequence shown here is derived from an EMBL/GenBank/DDBJ whole genome shotgun (WGS) entry which is preliminary data.</text>
</comment>
<keyword evidence="2" id="KW-0547">Nucleotide-binding</keyword>
<reference evidence="5 6" key="2">
    <citation type="journal article" date="2017" name="Front. Plant Sci.">
        <title>Gene Classification and Mining of Molecular Markers Useful in Red Clover (Trifolium pratense) Breeding.</title>
        <authorList>
            <person name="Istvanek J."/>
            <person name="Dluhosova J."/>
            <person name="Dluhos P."/>
            <person name="Patkova L."/>
            <person name="Nedelnik J."/>
            <person name="Repkova J."/>
        </authorList>
    </citation>
    <scope>NUCLEOTIDE SEQUENCE [LARGE SCALE GENOMIC DNA]</scope>
    <source>
        <strain evidence="6">cv. Tatra</strain>
        <tissue evidence="5">Young leaves</tissue>
    </source>
</reference>
<dbReference type="Gene3D" id="1.20.5.4130">
    <property type="match status" value="1"/>
</dbReference>